<comment type="caution">
    <text evidence="1">The sequence shown here is derived from an EMBL/GenBank/DDBJ whole genome shotgun (WGS) entry which is preliminary data.</text>
</comment>
<reference evidence="1 2" key="1">
    <citation type="submission" date="2018-06" db="EMBL/GenBank/DDBJ databases">
        <title>Extensive metabolic versatility and redundancy in microbially diverse, dynamic hydrothermal sediments.</title>
        <authorList>
            <person name="Dombrowski N."/>
            <person name="Teske A."/>
            <person name="Baker B.J."/>
        </authorList>
    </citation>
    <scope>NUCLEOTIDE SEQUENCE [LARGE SCALE GENOMIC DNA]</scope>
    <source>
        <strain evidence="1">B20_G2</strain>
    </source>
</reference>
<protein>
    <recommendedName>
        <fullName evidence="3">Polymerase nucleotidyl transferase domain-containing protein</fullName>
    </recommendedName>
</protein>
<dbReference type="EMBL" id="QMRA01000014">
    <property type="protein sequence ID" value="RLE54900.1"/>
    <property type="molecule type" value="Genomic_DNA"/>
</dbReference>
<name>A0A497F7J2_9CREN</name>
<sequence length="356" mass="41260">MRKFRDRDFIESKEGMLFCVVGNTHPQNRVISYLKYIPWREEKVARLGWRKEGKEYGRILPHYGASGVQAVKDYLQKQYPEYVYYDPYLNIEIIGVPLDKIKKHYKPEERAEEIIKNPQDSLEQIAAEIIREISSKSKIPISYFGITGSILVKIHNPLFSDIDLIIYGRSNSIKVKQALAELLESNVNFRRLNSHEIKKFASEISRIHALTFKEATILLRERWYAGIYKNRFFSLHPVKLENEVNEKYGSKIYRSKGMITVKCTVTDAKEAIFLPCKYVVGEVEVIDGPKVKDIREVVSFEGLYCDVAKAGEKIYVKGKLEEVIDVSSGCKYHRIQVGSFEARGLDYIKPSRWLKT</sequence>
<accession>A0A497F7J2</accession>
<gene>
    <name evidence="1" type="ORF">DRJ26_01365</name>
</gene>
<evidence type="ECO:0000313" key="2">
    <source>
        <dbReference type="Proteomes" id="UP000269499"/>
    </source>
</evidence>
<dbReference type="Proteomes" id="UP000269499">
    <property type="component" value="Unassembled WGS sequence"/>
</dbReference>
<evidence type="ECO:0000313" key="1">
    <source>
        <dbReference type="EMBL" id="RLE54900.1"/>
    </source>
</evidence>
<dbReference type="AlphaFoldDB" id="A0A497F7J2"/>
<organism evidence="1 2">
    <name type="scientific">Thermoproteota archaeon</name>
    <dbReference type="NCBI Taxonomy" id="2056631"/>
    <lineage>
        <taxon>Archaea</taxon>
        <taxon>Thermoproteota</taxon>
    </lineage>
</organism>
<evidence type="ECO:0008006" key="3">
    <source>
        <dbReference type="Google" id="ProtNLM"/>
    </source>
</evidence>
<proteinExistence type="predicted"/>